<evidence type="ECO:0000313" key="1">
    <source>
        <dbReference type="EMBL" id="CCJ72781.1"/>
    </source>
</evidence>
<name>K8A0M1_9ENTR</name>
<proteinExistence type="predicted"/>
<sequence length="38" mass="4360">MVVISIKPHGTGRQIRLQDAPHIEKNFRSEAGFKDNRL</sequence>
<reference evidence="1" key="1">
    <citation type="submission" date="2012-07" db="EMBL/GenBank/DDBJ databases">
        <authorList>
            <person name="Cummings C."/>
        </authorList>
    </citation>
    <scope>NUCLEOTIDE SEQUENCE</scope>
    <source>
        <strain evidence="1">1330</strain>
    </source>
</reference>
<protein>
    <submittedName>
        <fullName evidence="1">Uncharacterized protein</fullName>
    </submittedName>
</protein>
<comment type="caution">
    <text evidence="1">The sequence shown here is derived from an EMBL/GenBank/DDBJ whole genome shotgun (WGS) entry which is preliminary data.</text>
</comment>
<gene>
    <name evidence="1" type="ORF">BN137_2150</name>
</gene>
<evidence type="ECO:0000313" key="2">
    <source>
        <dbReference type="Proteomes" id="UP000009340"/>
    </source>
</evidence>
<accession>K8A0M1</accession>
<dbReference type="AlphaFoldDB" id="K8A0M1"/>
<organism evidence="1 2">
    <name type="scientific">Cronobacter condimenti 1330</name>
    <dbReference type="NCBI Taxonomy" id="1073999"/>
    <lineage>
        <taxon>Bacteria</taxon>
        <taxon>Pseudomonadati</taxon>
        <taxon>Pseudomonadota</taxon>
        <taxon>Gammaproteobacteria</taxon>
        <taxon>Enterobacterales</taxon>
        <taxon>Enterobacteriaceae</taxon>
        <taxon>Cronobacter</taxon>
    </lineage>
</organism>
<dbReference type="EMBL" id="CAKW01000080">
    <property type="protein sequence ID" value="CCJ72781.1"/>
    <property type="molecule type" value="Genomic_DNA"/>
</dbReference>
<dbReference type="Proteomes" id="UP000009340">
    <property type="component" value="Unassembled WGS sequence"/>
</dbReference>